<evidence type="ECO:0000256" key="3">
    <source>
        <dbReference type="ARBA" id="ARBA00022475"/>
    </source>
</evidence>
<dbReference type="EMBL" id="SLUN01000002">
    <property type="protein sequence ID" value="TCL76560.1"/>
    <property type="molecule type" value="Genomic_DNA"/>
</dbReference>
<keyword evidence="5 7" id="KW-1133">Transmembrane helix</keyword>
<evidence type="ECO:0000256" key="2">
    <source>
        <dbReference type="ARBA" id="ARBA00022448"/>
    </source>
</evidence>
<feature type="transmembrane region" description="Helical" evidence="7">
    <location>
        <begin position="188"/>
        <end position="206"/>
    </location>
</feature>
<feature type="transmembrane region" description="Helical" evidence="7">
    <location>
        <begin position="90"/>
        <end position="111"/>
    </location>
</feature>
<dbReference type="GO" id="GO:0055085">
    <property type="term" value="P:transmembrane transport"/>
    <property type="evidence" value="ECO:0007669"/>
    <property type="project" value="InterPro"/>
</dbReference>
<keyword evidence="6 7" id="KW-0472">Membrane</keyword>
<dbReference type="PANTHER" id="PTHR43005">
    <property type="entry name" value="BLR7065 PROTEIN"/>
    <property type="match status" value="1"/>
</dbReference>
<evidence type="ECO:0000313" key="10">
    <source>
        <dbReference type="Proteomes" id="UP000295008"/>
    </source>
</evidence>
<sequence length="312" mass="34981">MSQPSVSGSATRGKIAKLLRDERAYPYLLIAPSLILILLLMFVPLFSVFKISLENYSMNQLYGRGFIGLKNFQDILTNDPIFFRTIPVTIRWVVIEVVLQLVFGMIVALLLNRTFKGRAFARAAMFIPWAVSGVLTTMLWLLIFNQHIGLLNDLLRKLGLIHDSVAWLANPGTVFGSVLLAELWRGIPFFAITLLAALQTIPPEIYESGKVDGCGPVRQFFLITLPFLKEAIVFATLMRAIWEFNNIDMIFTMTGGGPVYLTTTLPIYMMQSAIIEGNYGYGSALAVIIFIILMIFTVTYLAMNKFGRSIDE</sequence>
<dbReference type="SUPFAM" id="SSF161098">
    <property type="entry name" value="MetI-like"/>
    <property type="match status" value="1"/>
</dbReference>
<reference evidence="9 10" key="1">
    <citation type="submission" date="2019-03" db="EMBL/GenBank/DDBJ databases">
        <title>Genomic Encyclopedia of Type Strains, Phase IV (KMG-IV): sequencing the most valuable type-strain genomes for metagenomic binning, comparative biology and taxonomic classification.</title>
        <authorList>
            <person name="Goeker M."/>
        </authorList>
    </citation>
    <scope>NUCLEOTIDE SEQUENCE [LARGE SCALE GENOMIC DNA]</scope>
    <source>
        <strain evidence="9 10">LX-B</strain>
    </source>
</reference>
<gene>
    <name evidence="9" type="ORF">EDC14_1002319</name>
</gene>
<feature type="transmembrane region" description="Helical" evidence="7">
    <location>
        <begin position="218"/>
        <end position="237"/>
    </location>
</feature>
<feature type="domain" description="ABC transmembrane type-1" evidence="8">
    <location>
        <begin position="86"/>
        <end position="302"/>
    </location>
</feature>
<dbReference type="Gene3D" id="1.10.3720.10">
    <property type="entry name" value="MetI-like"/>
    <property type="match status" value="1"/>
</dbReference>
<dbReference type="PROSITE" id="PS50928">
    <property type="entry name" value="ABC_TM1"/>
    <property type="match status" value="1"/>
</dbReference>
<organism evidence="9 10">
    <name type="scientific">Hydrogenispora ethanolica</name>
    <dbReference type="NCBI Taxonomy" id="1082276"/>
    <lineage>
        <taxon>Bacteria</taxon>
        <taxon>Bacillati</taxon>
        <taxon>Bacillota</taxon>
        <taxon>Hydrogenispora</taxon>
    </lineage>
</organism>
<proteinExistence type="inferred from homology"/>
<evidence type="ECO:0000256" key="5">
    <source>
        <dbReference type="ARBA" id="ARBA00022989"/>
    </source>
</evidence>
<protein>
    <submittedName>
        <fullName evidence="9">Carbohydrate ABC transporter membrane protein 1 (CUT1 family)</fullName>
    </submittedName>
</protein>
<keyword evidence="2 7" id="KW-0813">Transport</keyword>
<keyword evidence="3" id="KW-1003">Cell membrane</keyword>
<evidence type="ECO:0000256" key="6">
    <source>
        <dbReference type="ARBA" id="ARBA00023136"/>
    </source>
</evidence>
<dbReference type="CDD" id="cd06261">
    <property type="entry name" value="TM_PBP2"/>
    <property type="match status" value="1"/>
</dbReference>
<evidence type="ECO:0000313" key="9">
    <source>
        <dbReference type="EMBL" id="TCL76560.1"/>
    </source>
</evidence>
<dbReference type="InterPro" id="IPR035906">
    <property type="entry name" value="MetI-like_sf"/>
</dbReference>
<dbReference type="Proteomes" id="UP000295008">
    <property type="component" value="Unassembled WGS sequence"/>
</dbReference>
<dbReference type="InterPro" id="IPR000515">
    <property type="entry name" value="MetI-like"/>
</dbReference>
<feature type="transmembrane region" description="Helical" evidence="7">
    <location>
        <begin position="24"/>
        <end position="49"/>
    </location>
</feature>
<evidence type="ECO:0000259" key="8">
    <source>
        <dbReference type="PROSITE" id="PS50928"/>
    </source>
</evidence>
<comment type="similarity">
    <text evidence="7">Belongs to the binding-protein-dependent transport system permease family.</text>
</comment>
<dbReference type="RefSeq" id="WP_132012728.1">
    <property type="nucleotide sequence ID" value="NZ_SLUN01000002.1"/>
</dbReference>
<dbReference type="Pfam" id="PF00528">
    <property type="entry name" value="BPD_transp_1"/>
    <property type="match status" value="1"/>
</dbReference>
<comment type="caution">
    <text evidence="9">The sequence shown here is derived from an EMBL/GenBank/DDBJ whole genome shotgun (WGS) entry which is preliminary data.</text>
</comment>
<keyword evidence="10" id="KW-1185">Reference proteome</keyword>
<accession>A0A4R1SC11</accession>
<feature type="transmembrane region" description="Helical" evidence="7">
    <location>
        <begin position="249"/>
        <end position="269"/>
    </location>
</feature>
<dbReference type="PANTHER" id="PTHR43005:SF2">
    <property type="entry name" value="INTEGRAL MEMBRANE SUGAR TRANSPORT PROTEIN"/>
    <property type="match status" value="1"/>
</dbReference>
<dbReference type="AlphaFoldDB" id="A0A4R1SC11"/>
<comment type="subcellular location">
    <subcellularLocation>
        <location evidence="1 7">Cell membrane</location>
        <topology evidence="1 7">Multi-pass membrane protein</topology>
    </subcellularLocation>
</comment>
<dbReference type="GO" id="GO:0005886">
    <property type="term" value="C:plasma membrane"/>
    <property type="evidence" value="ECO:0007669"/>
    <property type="project" value="UniProtKB-SubCell"/>
</dbReference>
<evidence type="ECO:0000256" key="1">
    <source>
        <dbReference type="ARBA" id="ARBA00004651"/>
    </source>
</evidence>
<feature type="transmembrane region" description="Helical" evidence="7">
    <location>
        <begin position="123"/>
        <end position="144"/>
    </location>
</feature>
<feature type="transmembrane region" description="Helical" evidence="7">
    <location>
        <begin position="164"/>
        <end position="181"/>
    </location>
</feature>
<evidence type="ECO:0000256" key="4">
    <source>
        <dbReference type="ARBA" id="ARBA00022692"/>
    </source>
</evidence>
<name>A0A4R1SC11_HYDET</name>
<evidence type="ECO:0000256" key="7">
    <source>
        <dbReference type="RuleBase" id="RU363032"/>
    </source>
</evidence>
<keyword evidence="4 7" id="KW-0812">Transmembrane</keyword>
<dbReference type="OrthoDB" id="9761387at2"/>
<feature type="transmembrane region" description="Helical" evidence="7">
    <location>
        <begin position="281"/>
        <end position="303"/>
    </location>
</feature>